<evidence type="ECO:0000256" key="5">
    <source>
        <dbReference type="ARBA" id="ARBA00022777"/>
    </source>
</evidence>
<dbReference type="PROSITE" id="PS50113">
    <property type="entry name" value="PAC"/>
    <property type="match status" value="5"/>
</dbReference>
<dbReference type="Gene3D" id="3.30.565.10">
    <property type="entry name" value="Histidine kinase-like ATPase, C-terminal domain"/>
    <property type="match status" value="1"/>
</dbReference>
<evidence type="ECO:0000313" key="11">
    <source>
        <dbReference type="EMBL" id="QJR11253.1"/>
    </source>
</evidence>
<evidence type="ECO:0000256" key="7">
    <source>
        <dbReference type="SAM" id="Phobius"/>
    </source>
</evidence>
<dbReference type="InterPro" id="IPR013655">
    <property type="entry name" value="PAS_fold_3"/>
</dbReference>
<dbReference type="SUPFAM" id="SSF52172">
    <property type="entry name" value="CheY-like"/>
    <property type="match status" value="1"/>
</dbReference>
<dbReference type="Pfam" id="PF02518">
    <property type="entry name" value="HATPase_c"/>
    <property type="match status" value="1"/>
</dbReference>
<dbReference type="CDD" id="cd00156">
    <property type="entry name" value="REC"/>
    <property type="match status" value="1"/>
</dbReference>
<dbReference type="CDD" id="cd00130">
    <property type="entry name" value="PAS"/>
    <property type="match status" value="2"/>
</dbReference>
<evidence type="ECO:0000256" key="4">
    <source>
        <dbReference type="ARBA" id="ARBA00022679"/>
    </source>
</evidence>
<dbReference type="SMART" id="SM00388">
    <property type="entry name" value="HisKA"/>
    <property type="match status" value="1"/>
</dbReference>
<keyword evidence="5 11" id="KW-0418">Kinase</keyword>
<dbReference type="Gene3D" id="3.40.50.2300">
    <property type="match status" value="1"/>
</dbReference>
<feature type="domain" description="PAC" evidence="10">
    <location>
        <begin position="579"/>
        <end position="632"/>
    </location>
</feature>
<evidence type="ECO:0000256" key="6">
    <source>
        <dbReference type="PROSITE-ProRule" id="PRU00169"/>
    </source>
</evidence>
<dbReference type="GO" id="GO:0000155">
    <property type="term" value="F:phosphorelay sensor kinase activity"/>
    <property type="evidence" value="ECO:0007669"/>
    <property type="project" value="InterPro"/>
</dbReference>
<keyword evidence="7" id="KW-0812">Transmembrane</keyword>
<dbReference type="Gene3D" id="1.10.287.130">
    <property type="match status" value="1"/>
</dbReference>
<proteinExistence type="predicted"/>
<feature type="transmembrane region" description="Helical" evidence="7">
    <location>
        <begin position="79"/>
        <end position="97"/>
    </location>
</feature>
<dbReference type="Proteomes" id="UP000501534">
    <property type="component" value="Chromosome"/>
</dbReference>
<dbReference type="KEGG" id="uru:DSM104443_02326"/>
<keyword evidence="7" id="KW-1133">Transmembrane helix</keyword>
<dbReference type="SMART" id="SM00086">
    <property type="entry name" value="PAC"/>
    <property type="match status" value="5"/>
</dbReference>
<dbReference type="InterPro" id="IPR036890">
    <property type="entry name" value="HATPase_C_sf"/>
</dbReference>
<dbReference type="PANTHER" id="PTHR43304:SF1">
    <property type="entry name" value="PAC DOMAIN-CONTAINING PROTEIN"/>
    <property type="match status" value="1"/>
</dbReference>
<sequence>MQAAMRYALAPGCVLLAALAYHSPVGPMFSLAGLFVIAALVTGWFGGAGPGFLAAVLATLLVPRLITVSYPLLGGFLDLPRFITFSIVGVAVGWWGFRRRQVEAELREYRERCELALGAGDAGFWDWTVEGDRLYVSPRLLELFGIAPGTTINGRGDLFRRVSMPNEDRAVMNRMVAEHFAGKTERVELAYRVLAQGEVRWIHSMGRATRDSTGRVVRWNGAVRDVSESKRAETALRESEERYALAMEAAGEGYVDADIETDTFVTSERLNEIFGIPRGTRFTGRRDFLRYFRFYADEDAANYADMIRAVETPGGPDRYAFEFRIVLPSEEMRWLSTRGKVVRDATGRAHRRVGVVADITARKVAEEALRESQERFARAVAGSADGVWDIDLVGRSVYFSPRTRELCGVPPGPEVVPLDGWFESLPLHPEDLPRRFAAVQAHLSGKAPAYDGEFRFLQPDGVYRWRHLHGVCVRDASGKPLRMAGSMSDVDARRRAEEALRESEERYELAMAASESGYWDWHIPTNRYFVSPRSFELGGYARDTTWSNRDEYRANINMHPEDLVRWEAARQELFDGTGERLSMEVRYMVRGETRWHLLHAICMRDDTGKVVRWSGSTTDITERKLAEEGLRESEQRYELAMAASESGYWDWHVPTDRYLASRRAFEMGGFDFDEWSSREHFRTRTNMHPEDFAKWEAARNELFAGTGDRLAMEVRYLVRGETRWHSLQAICVRDDTGKVMRWTGSTTDITARKAAEQGLRAMEEKLRQSQRLEAMGTLAGGIAHDFNNILGAILGYGEMAQRGVPKGSRLARDLDSIMVAGERGRSLVERVLAFSRSAVGEVVPVHVESVVREVLDQVSSKVPAGVAVHSMLHAGSAAVLGDATQVHQVVSNLVTNAVQAMPSHGTLRVELAIERIEVPSTATIGARGAGEYVVLRVSDTGSGIAPDIVDRIFDPFFTTKEVGTGTGLGLSLVHGIVTELGGAIDVQSAVGAGSTFVVYLPRSGDAAEPAEERVEEESVFPRGEGRCILIVDDEEPLVLLAARALEDLGYEPIGFTSGAAALAAFRADPGRFDALITDERMPEMSGSDLIREVRGMGSSMPVVLMSGYLGSHAGLPEGADEVLQKPLSVRDLATSLARALRL</sequence>
<dbReference type="InterPro" id="IPR003594">
    <property type="entry name" value="HATPase_dom"/>
</dbReference>
<feature type="domain" description="PAC" evidence="10">
    <location>
        <begin position="319"/>
        <end position="371"/>
    </location>
</feature>
<dbReference type="InterPro" id="IPR011006">
    <property type="entry name" value="CheY-like_superfamily"/>
</dbReference>
<dbReference type="SUPFAM" id="SSF47384">
    <property type="entry name" value="Homodimeric domain of signal transducing histidine kinase"/>
    <property type="match status" value="1"/>
</dbReference>
<dbReference type="InterPro" id="IPR000700">
    <property type="entry name" value="PAS-assoc_C"/>
</dbReference>
<dbReference type="SMART" id="SM00448">
    <property type="entry name" value="REC"/>
    <property type="match status" value="1"/>
</dbReference>
<gene>
    <name evidence="11" type="primary">rcsC_18</name>
    <name evidence="11" type="ORF">DSM104443_02326</name>
</gene>
<dbReference type="InterPro" id="IPR035965">
    <property type="entry name" value="PAS-like_dom_sf"/>
</dbReference>
<dbReference type="PANTHER" id="PTHR43304">
    <property type="entry name" value="PHYTOCHROME-LIKE PROTEIN CPH1"/>
    <property type="match status" value="1"/>
</dbReference>
<evidence type="ECO:0000256" key="1">
    <source>
        <dbReference type="ARBA" id="ARBA00000085"/>
    </source>
</evidence>
<feature type="modified residue" description="4-aspartylphosphate" evidence="6">
    <location>
        <position position="1078"/>
    </location>
</feature>
<dbReference type="Pfam" id="PF00072">
    <property type="entry name" value="Response_reg"/>
    <property type="match status" value="1"/>
</dbReference>
<protein>
    <recommendedName>
        <fullName evidence="2">histidine kinase</fullName>
        <ecNumber evidence="2">2.7.13.3</ecNumber>
    </recommendedName>
</protein>
<dbReference type="AlphaFoldDB" id="A0A6M4GXX7"/>
<evidence type="ECO:0000259" key="10">
    <source>
        <dbReference type="PROSITE" id="PS50113"/>
    </source>
</evidence>
<dbReference type="Gene3D" id="2.10.70.100">
    <property type="match status" value="1"/>
</dbReference>
<dbReference type="InterPro" id="IPR052162">
    <property type="entry name" value="Sensor_kinase/Photoreceptor"/>
</dbReference>
<dbReference type="SUPFAM" id="SSF55874">
    <property type="entry name" value="ATPase domain of HSP90 chaperone/DNA topoisomerase II/histidine kinase"/>
    <property type="match status" value="1"/>
</dbReference>
<name>A0A6M4GXX7_9PROT</name>
<feature type="domain" description="Histidine kinase" evidence="8">
    <location>
        <begin position="781"/>
        <end position="1004"/>
    </location>
</feature>
<dbReference type="InterPro" id="IPR001789">
    <property type="entry name" value="Sig_transdc_resp-reg_receiver"/>
</dbReference>
<feature type="domain" description="PAC" evidence="10">
    <location>
        <begin position="708"/>
        <end position="761"/>
    </location>
</feature>
<feature type="domain" description="PAC" evidence="10">
    <location>
        <begin position="450"/>
        <end position="502"/>
    </location>
</feature>
<dbReference type="Pfam" id="PF08447">
    <property type="entry name" value="PAS_3"/>
    <property type="match status" value="3"/>
</dbReference>
<feature type="domain" description="PAC" evidence="10">
    <location>
        <begin position="185"/>
        <end position="238"/>
    </location>
</feature>
<feature type="domain" description="Response regulatory" evidence="9">
    <location>
        <begin position="1027"/>
        <end position="1140"/>
    </location>
</feature>
<dbReference type="InterPro" id="IPR003661">
    <property type="entry name" value="HisK_dim/P_dom"/>
</dbReference>
<keyword evidence="7" id="KW-0472">Membrane</keyword>
<comment type="catalytic activity">
    <reaction evidence="1">
        <text>ATP + protein L-histidine = ADP + protein N-phospho-L-histidine.</text>
        <dbReference type="EC" id="2.7.13.3"/>
    </reaction>
</comment>
<keyword evidence="3 6" id="KW-0597">Phosphoprotein</keyword>
<dbReference type="SMART" id="SM00387">
    <property type="entry name" value="HATPase_c"/>
    <property type="match status" value="1"/>
</dbReference>
<evidence type="ECO:0000259" key="9">
    <source>
        <dbReference type="PROSITE" id="PS50110"/>
    </source>
</evidence>
<dbReference type="RefSeq" id="WP_171092453.1">
    <property type="nucleotide sequence ID" value="NZ_CP053069.1"/>
</dbReference>
<keyword evidence="4 11" id="KW-0808">Transferase</keyword>
<dbReference type="PRINTS" id="PR00344">
    <property type="entry name" value="BCTRLSENSOR"/>
</dbReference>
<dbReference type="EC" id="2.7.13.3" evidence="2"/>
<dbReference type="InterPro" id="IPR001610">
    <property type="entry name" value="PAC"/>
</dbReference>
<dbReference type="EMBL" id="CP053069">
    <property type="protein sequence ID" value="QJR11253.1"/>
    <property type="molecule type" value="Genomic_DNA"/>
</dbReference>
<keyword evidence="12" id="KW-1185">Reference proteome</keyword>
<evidence type="ECO:0000259" key="8">
    <source>
        <dbReference type="PROSITE" id="PS50109"/>
    </source>
</evidence>
<dbReference type="InterPro" id="IPR000014">
    <property type="entry name" value="PAS"/>
</dbReference>
<dbReference type="Gene3D" id="3.30.450.20">
    <property type="entry name" value="PAS domain"/>
    <property type="match status" value="5"/>
</dbReference>
<evidence type="ECO:0000256" key="3">
    <source>
        <dbReference type="ARBA" id="ARBA00022553"/>
    </source>
</evidence>
<dbReference type="InterPro" id="IPR004358">
    <property type="entry name" value="Sig_transdc_His_kin-like_C"/>
</dbReference>
<dbReference type="Pfam" id="PF00512">
    <property type="entry name" value="HisKA"/>
    <property type="match status" value="1"/>
</dbReference>
<organism evidence="11 12">
    <name type="scientific">Usitatibacter rugosus</name>
    <dbReference type="NCBI Taxonomy" id="2732067"/>
    <lineage>
        <taxon>Bacteria</taxon>
        <taxon>Pseudomonadati</taxon>
        <taxon>Pseudomonadota</taxon>
        <taxon>Betaproteobacteria</taxon>
        <taxon>Nitrosomonadales</taxon>
        <taxon>Usitatibacteraceae</taxon>
        <taxon>Usitatibacter</taxon>
    </lineage>
</organism>
<dbReference type="NCBIfam" id="TIGR00229">
    <property type="entry name" value="sensory_box"/>
    <property type="match status" value="5"/>
</dbReference>
<dbReference type="SMART" id="SM00091">
    <property type="entry name" value="PAS"/>
    <property type="match status" value="3"/>
</dbReference>
<dbReference type="SUPFAM" id="SSF55785">
    <property type="entry name" value="PYP-like sensor domain (PAS domain)"/>
    <property type="match status" value="5"/>
</dbReference>
<dbReference type="PROSITE" id="PS50109">
    <property type="entry name" value="HIS_KIN"/>
    <property type="match status" value="1"/>
</dbReference>
<evidence type="ECO:0000313" key="12">
    <source>
        <dbReference type="Proteomes" id="UP000501534"/>
    </source>
</evidence>
<reference evidence="11 12" key="1">
    <citation type="submission" date="2020-04" db="EMBL/GenBank/DDBJ databases">
        <title>Usitatibacter rugosus gen. nov., sp. nov. and Usitatibacter palustris sp. nov., novel members of Usitatibacteraceae fam. nov. within the order Nitrosomonadales isolated from soil.</title>
        <authorList>
            <person name="Huber K.J."/>
            <person name="Neumann-Schaal M."/>
            <person name="Geppert A."/>
            <person name="Luckner M."/>
            <person name="Wanner G."/>
            <person name="Overmann J."/>
        </authorList>
    </citation>
    <scope>NUCLEOTIDE SEQUENCE [LARGE SCALE GENOMIC DNA]</scope>
    <source>
        <strain evidence="11 12">0125_3</strain>
    </source>
</reference>
<dbReference type="PROSITE" id="PS50110">
    <property type="entry name" value="RESPONSE_REGULATORY"/>
    <property type="match status" value="1"/>
</dbReference>
<dbReference type="CDD" id="cd00082">
    <property type="entry name" value="HisKA"/>
    <property type="match status" value="1"/>
</dbReference>
<accession>A0A6M4GXX7</accession>
<dbReference type="InterPro" id="IPR036097">
    <property type="entry name" value="HisK_dim/P_sf"/>
</dbReference>
<evidence type="ECO:0000256" key="2">
    <source>
        <dbReference type="ARBA" id="ARBA00012438"/>
    </source>
</evidence>
<dbReference type="InterPro" id="IPR005467">
    <property type="entry name" value="His_kinase_dom"/>
</dbReference>